<keyword evidence="4" id="KW-1185">Reference proteome</keyword>
<feature type="compositionally biased region" description="Pro residues" evidence="1">
    <location>
        <begin position="31"/>
        <end position="48"/>
    </location>
</feature>
<name>A0A4R4Z7G8_9ACTN</name>
<organism evidence="3 4">
    <name type="scientific">Nonomuraea terrae</name>
    <dbReference type="NCBI Taxonomy" id="2530383"/>
    <lineage>
        <taxon>Bacteria</taxon>
        <taxon>Bacillati</taxon>
        <taxon>Actinomycetota</taxon>
        <taxon>Actinomycetes</taxon>
        <taxon>Streptosporangiales</taxon>
        <taxon>Streptosporangiaceae</taxon>
        <taxon>Nonomuraea</taxon>
    </lineage>
</organism>
<dbReference type="OrthoDB" id="614750at2"/>
<dbReference type="Gene3D" id="3.50.30.30">
    <property type="match status" value="1"/>
</dbReference>
<comment type="caution">
    <text evidence="3">The sequence shown here is derived from an EMBL/GenBank/DDBJ whole genome shotgun (WGS) entry which is preliminary data.</text>
</comment>
<dbReference type="Proteomes" id="UP000295302">
    <property type="component" value="Unassembled WGS sequence"/>
</dbReference>
<accession>A0A4R4Z7G8</accession>
<feature type="signal peptide" evidence="2">
    <location>
        <begin position="1"/>
        <end position="27"/>
    </location>
</feature>
<evidence type="ECO:0000256" key="2">
    <source>
        <dbReference type="SAM" id="SignalP"/>
    </source>
</evidence>
<proteinExistence type="predicted"/>
<dbReference type="AlphaFoldDB" id="A0A4R4Z7G8"/>
<reference evidence="3 4" key="1">
    <citation type="submission" date="2019-03" db="EMBL/GenBank/DDBJ databases">
        <title>Draft genome sequences of novel Actinobacteria.</title>
        <authorList>
            <person name="Sahin N."/>
            <person name="Ay H."/>
            <person name="Saygin H."/>
        </authorList>
    </citation>
    <scope>NUCLEOTIDE SEQUENCE [LARGE SCALE GENOMIC DNA]</scope>
    <source>
        <strain evidence="3 4">CH32</strain>
    </source>
</reference>
<keyword evidence="2" id="KW-0732">Signal</keyword>
<evidence type="ECO:0000256" key="1">
    <source>
        <dbReference type="SAM" id="MobiDB-lite"/>
    </source>
</evidence>
<evidence type="ECO:0000313" key="3">
    <source>
        <dbReference type="EMBL" id="TDD54095.1"/>
    </source>
</evidence>
<gene>
    <name evidence="3" type="ORF">E1286_06215</name>
</gene>
<protein>
    <submittedName>
        <fullName evidence="3">Uncharacterized protein</fullName>
    </submittedName>
</protein>
<evidence type="ECO:0000313" key="4">
    <source>
        <dbReference type="Proteomes" id="UP000295302"/>
    </source>
</evidence>
<dbReference type="RefSeq" id="WP_132609593.1">
    <property type="nucleotide sequence ID" value="NZ_SMKQ01000010.1"/>
</dbReference>
<feature type="region of interest" description="Disordered" evidence="1">
    <location>
        <begin position="25"/>
        <end position="51"/>
    </location>
</feature>
<sequence>MPPPHRALGAVLAAAVLAFGPAVPASAAAGDPPPAPPSVPSSAPPAGPPAAHALTLITGDVIDVQTYPDGRRAVTPRPSPGRTQPAFKTVERDGDLYVIPETARPLLAANRLDTELFNVTTLIEAGYDDAGRASLPLIVSYGQAARSAPSAQPVPAGARRTRVLASAGAADVEITGPATIPLDARSAARIVLDTAERDADHTKITIGHVRYGDTDAPGLHSSWTMTAATERAYVTPIAAAETGLFRMYHHWDLYQPFAAVTSSLKGSLKGTAKGEDVRLVLMDYGPAFDGRLDLQVYDAGTREDLTGLDLRGKLALLTYRPGADMLATVESAGAAGAPVVVVAAHDPAGTLAYWGSGLRTPAFTTGFDDAAALRAAGRVRLRGTSVSPYWYDVLRWHDAVPRNLRYEVSPRTMARIDASYHGTTDEAGYGTRASFLPDVGGIMLKPSPIVGAMRRVEWATPGDMVVRAKFQRSVDGAELISGDRSYRAGQRVAEHWFATGGPGQPRDPSSAYAEFGLPAQRTGDALRITAPAFGDSDPDHFGFVHALGDEASFALSRGDEVIASGAELYNQTFALPAERASYRLDLRARRTAPWWGTATETATTWTFT</sequence>
<feature type="chain" id="PRO_5020563851" evidence="2">
    <location>
        <begin position="28"/>
        <end position="608"/>
    </location>
</feature>
<dbReference type="EMBL" id="SMKQ01000010">
    <property type="protein sequence ID" value="TDD54095.1"/>
    <property type="molecule type" value="Genomic_DNA"/>
</dbReference>